<evidence type="ECO:0000313" key="1">
    <source>
        <dbReference type="EMBL" id="MFD1429276.1"/>
    </source>
</evidence>
<dbReference type="RefSeq" id="WP_203626210.1">
    <property type="nucleotide sequence ID" value="NZ_BOLQ01000003.1"/>
</dbReference>
<keyword evidence="2" id="KW-1185">Reference proteome</keyword>
<gene>
    <name evidence="1" type="ORF">ACFQ4P_03295</name>
</gene>
<comment type="caution">
    <text evidence="1">The sequence shown here is derived from an EMBL/GenBank/DDBJ whole genome shotgun (WGS) entry which is preliminary data.</text>
</comment>
<organism evidence="1 2">
    <name type="scientific">Lacticaseibacillus mingshuiensis</name>
    <dbReference type="NCBI Taxonomy" id="2799574"/>
    <lineage>
        <taxon>Bacteria</taxon>
        <taxon>Bacillati</taxon>
        <taxon>Bacillota</taxon>
        <taxon>Bacilli</taxon>
        <taxon>Lactobacillales</taxon>
        <taxon>Lactobacillaceae</taxon>
        <taxon>Lacticaseibacillus</taxon>
    </lineage>
</organism>
<dbReference type="Proteomes" id="UP001597196">
    <property type="component" value="Unassembled WGS sequence"/>
</dbReference>
<proteinExistence type="predicted"/>
<protein>
    <submittedName>
        <fullName evidence="1">Uncharacterized protein</fullName>
    </submittedName>
</protein>
<reference evidence="2" key="1">
    <citation type="journal article" date="2019" name="Int. J. Syst. Evol. Microbiol.">
        <title>The Global Catalogue of Microorganisms (GCM) 10K type strain sequencing project: providing services to taxonomists for standard genome sequencing and annotation.</title>
        <authorList>
            <consortium name="The Broad Institute Genomics Platform"/>
            <consortium name="The Broad Institute Genome Sequencing Center for Infectious Disease"/>
            <person name="Wu L."/>
            <person name="Ma J."/>
        </authorList>
    </citation>
    <scope>NUCLEOTIDE SEQUENCE [LARGE SCALE GENOMIC DNA]</scope>
    <source>
        <strain evidence="2">CCM 8980</strain>
    </source>
</reference>
<sequence length="114" mass="12771">MYESSKRSHVSEAVAAVFPKEVTDQLFDVLHLMSKADQLVTAPVAVFFSDDHDEDEMYAMIVQGDLAPAQEFPLTYSGDKPFLGHGYILIAKDKPKTIYLDFSEANDLSQLNQK</sequence>
<accession>A0ABW4CGN2</accession>
<name>A0ABW4CGN2_9LACO</name>
<dbReference type="EMBL" id="JBHTOC010000004">
    <property type="protein sequence ID" value="MFD1429276.1"/>
    <property type="molecule type" value="Genomic_DNA"/>
</dbReference>
<evidence type="ECO:0000313" key="2">
    <source>
        <dbReference type="Proteomes" id="UP001597196"/>
    </source>
</evidence>